<organism evidence="1">
    <name type="scientific">Timema genevievae</name>
    <name type="common">Walking stick</name>
    <dbReference type="NCBI Taxonomy" id="629358"/>
    <lineage>
        <taxon>Eukaryota</taxon>
        <taxon>Metazoa</taxon>
        <taxon>Ecdysozoa</taxon>
        <taxon>Arthropoda</taxon>
        <taxon>Hexapoda</taxon>
        <taxon>Insecta</taxon>
        <taxon>Pterygota</taxon>
        <taxon>Neoptera</taxon>
        <taxon>Polyneoptera</taxon>
        <taxon>Phasmatodea</taxon>
        <taxon>Timematodea</taxon>
        <taxon>Timematoidea</taxon>
        <taxon>Timematidae</taxon>
        <taxon>Timema</taxon>
    </lineage>
</organism>
<gene>
    <name evidence="1" type="ORF">TGEB3V08_LOCUS1189</name>
</gene>
<dbReference type="InterPro" id="IPR036865">
    <property type="entry name" value="CRAL-TRIO_dom_sf"/>
</dbReference>
<evidence type="ECO:0008006" key="2">
    <source>
        <dbReference type="Google" id="ProtNLM"/>
    </source>
</evidence>
<accession>A0A7R9JPQ9</accession>
<dbReference type="AlphaFoldDB" id="A0A7R9JPQ9"/>
<evidence type="ECO:0000313" key="1">
    <source>
        <dbReference type="EMBL" id="CAD7586939.1"/>
    </source>
</evidence>
<dbReference type="SUPFAM" id="SSF52087">
    <property type="entry name" value="CRAL/TRIO domain"/>
    <property type="match status" value="1"/>
</dbReference>
<name>A0A7R9JPQ9_TIMGE</name>
<proteinExistence type="predicted"/>
<dbReference type="EMBL" id="OE839364">
    <property type="protein sequence ID" value="CAD7586939.1"/>
    <property type="molecule type" value="Genomic_DNA"/>
</dbReference>
<reference evidence="1" key="1">
    <citation type="submission" date="2020-11" db="EMBL/GenBank/DDBJ databases">
        <authorList>
            <person name="Tran Van P."/>
        </authorList>
    </citation>
    <scope>NUCLEOTIDE SEQUENCE</scope>
</reference>
<sequence length="177" mass="19382">MFSLRGSEPAFAWRESGKTFRKNHPSVHPTEIRTSISPSSAVELNTTGALANYATEAGHEELYRRGEQTKAAKGSGPRVLGDRCQVPGSEKGVVYQLDVALESVDTQRSGLVFIYDMSDSKYSSFDYDLSQKILTLLKKSLKGFVGQAIGPKKSTFWKGGGACQTPKMPYLSAMYLT</sequence>
<protein>
    <recommendedName>
        <fullName evidence="2">CRAL-TRIO domain-containing protein</fullName>
    </recommendedName>
</protein>